<proteinExistence type="predicted"/>
<name>A0A2X0QVU1_9PROT</name>
<reference evidence="1" key="1">
    <citation type="submission" date="2018-05" db="EMBL/GenBank/DDBJ databases">
        <authorList>
            <person name="Lanie J.A."/>
            <person name="Ng W.-L."/>
            <person name="Kazmierczak K.M."/>
            <person name="Andrzejewski T.M."/>
            <person name="Davidsen T.M."/>
            <person name="Wayne K.J."/>
            <person name="Tettelin H."/>
            <person name="Glass J.I."/>
            <person name="Rusch D."/>
            <person name="Podicherti R."/>
            <person name="Tsui H.-C.T."/>
            <person name="Winkler M.E."/>
        </authorList>
    </citation>
    <scope>NUCLEOTIDE SEQUENCE</scope>
    <source>
        <strain evidence="1">KNB</strain>
    </source>
</reference>
<protein>
    <recommendedName>
        <fullName evidence="2">IrrE N-terminal-like domain-containing protein</fullName>
    </recommendedName>
</protein>
<sequence length="275" mass="31094">MPGLNISYRCCDKKLPLYIRHIEVEAIAGQFRQQLVDATCDRMPQETLASVDHLNVNGIPFELYLDKDNIVHDETNQPVLGICEFDPGTPDAVMVSVSPVSHMANAELVQSTLAHEFGHVVFEAPGWVVSAARGPGLFVDHTNYPYKAHRTTTPDAEHLSSQKVAAKSSNEQLRCIYFAELRANEFMGSLLVPRLQLARGIKELAPKHFVTVSDIPCSDPKFPAFTQQLAADEKFGFCFMKNLQNELAERFGVNRRFIQVRMDRYGYYIQETEWD</sequence>
<dbReference type="EMBL" id="LS423452">
    <property type="protein sequence ID" value="SPS06259.1"/>
    <property type="molecule type" value="Genomic_DNA"/>
</dbReference>
<organism evidence="1">
    <name type="scientific">Candidatus Nitrotoga fabula</name>
    <dbReference type="NCBI Taxonomy" id="2182327"/>
    <lineage>
        <taxon>Bacteria</taxon>
        <taxon>Pseudomonadati</taxon>
        <taxon>Pseudomonadota</taxon>
        <taxon>Betaproteobacteria</taxon>
        <taxon>Nitrosomonadales</taxon>
        <taxon>Gallionellaceae</taxon>
        <taxon>Candidatus Nitrotoga</taxon>
    </lineage>
</organism>
<evidence type="ECO:0008006" key="2">
    <source>
        <dbReference type="Google" id="ProtNLM"/>
    </source>
</evidence>
<gene>
    <name evidence="1" type="ORF">NITFAB_1849</name>
</gene>
<dbReference type="AlphaFoldDB" id="A0A2X0QVU1"/>
<evidence type="ECO:0000313" key="1">
    <source>
        <dbReference type="EMBL" id="SPS06259.1"/>
    </source>
</evidence>
<accession>A0A2X0QVU1</accession>